<evidence type="ECO:0000313" key="2">
    <source>
        <dbReference type="EMBL" id="ARQ07522.1"/>
    </source>
</evidence>
<dbReference type="Pfam" id="PF12679">
    <property type="entry name" value="ABC2_membrane_2"/>
    <property type="match status" value="1"/>
</dbReference>
<evidence type="ECO:0000313" key="3">
    <source>
        <dbReference type="Proteomes" id="UP000194154"/>
    </source>
</evidence>
<name>A0A1W7AD45_9STAP</name>
<accession>A0A1W7AD45</accession>
<feature type="transmembrane region" description="Helical" evidence="1">
    <location>
        <begin position="152"/>
        <end position="173"/>
    </location>
</feature>
<keyword evidence="1 2" id="KW-0812">Transmembrane</keyword>
<keyword evidence="1" id="KW-1133">Transmembrane helix</keyword>
<dbReference type="STRING" id="1855823.MCCS_18950"/>
<feature type="transmembrane region" description="Helical" evidence="1">
    <location>
        <begin position="227"/>
        <end position="247"/>
    </location>
</feature>
<dbReference type="PANTHER" id="PTHR37305:SF1">
    <property type="entry name" value="MEMBRANE PROTEIN"/>
    <property type="match status" value="1"/>
</dbReference>
<sequence length="254" mass="29083">MNQLLIMLLKEWTESIRTNKLIPIIIVFMILGIMSPLTAIIMPDIIKNALPSAVKDFNIPEATYIDSYIQFFKNINQIGLIILVIIFSGILTNELSRGTLLNLITKGLSRKYIILSKWIISTIIWTIAYIIGALIQYSYTLYYFNNEGSHKVAAYIMSWLFGVMLLSIIMLLSTLLKNNIAVMLGILLIVVMMFILSMFKHIKDKLPLQLIQKNTDIMIEKIALSQMYTPIIITIMIILLSIILSIYRFNKAEI</sequence>
<feature type="transmembrane region" description="Helical" evidence="1">
    <location>
        <begin position="112"/>
        <end position="132"/>
    </location>
</feature>
<dbReference type="AlphaFoldDB" id="A0A1W7AD45"/>
<feature type="transmembrane region" description="Helical" evidence="1">
    <location>
        <begin position="21"/>
        <end position="42"/>
    </location>
</feature>
<dbReference type="GO" id="GO:0005886">
    <property type="term" value="C:plasma membrane"/>
    <property type="evidence" value="ECO:0007669"/>
    <property type="project" value="UniProtKB-SubCell"/>
</dbReference>
<dbReference type="GO" id="GO:0140359">
    <property type="term" value="F:ABC-type transporter activity"/>
    <property type="evidence" value="ECO:0007669"/>
    <property type="project" value="InterPro"/>
</dbReference>
<dbReference type="PANTHER" id="PTHR37305">
    <property type="entry name" value="INTEGRAL MEMBRANE PROTEIN-RELATED"/>
    <property type="match status" value="1"/>
</dbReference>
<keyword evidence="3" id="KW-1185">Reference proteome</keyword>
<dbReference type="GeneID" id="35295987"/>
<dbReference type="EMBL" id="CP021059">
    <property type="protein sequence ID" value="ARQ07522.1"/>
    <property type="molecule type" value="Genomic_DNA"/>
</dbReference>
<feature type="transmembrane region" description="Helical" evidence="1">
    <location>
        <begin position="74"/>
        <end position="91"/>
    </location>
</feature>
<protein>
    <submittedName>
        <fullName evidence="2">Putative transmembrane protein YxlG</fullName>
    </submittedName>
</protein>
<dbReference type="RefSeq" id="WP_086043075.1">
    <property type="nucleotide sequence ID" value="NZ_CBCRZA010000004.1"/>
</dbReference>
<proteinExistence type="predicted"/>
<dbReference type="OrthoDB" id="4187110at2"/>
<evidence type="ECO:0000256" key="1">
    <source>
        <dbReference type="SAM" id="Phobius"/>
    </source>
</evidence>
<dbReference type="Proteomes" id="UP000194154">
    <property type="component" value="Chromosome"/>
</dbReference>
<dbReference type="KEGG" id="mcak:MCCS_18950"/>
<keyword evidence="1" id="KW-0472">Membrane</keyword>
<feature type="transmembrane region" description="Helical" evidence="1">
    <location>
        <begin position="180"/>
        <end position="199"/>
    </location>
</feature>
<gene>
    <name evidence="2" type="primary">yxlG</name>
    <name evidence="2" type="ORF">MCCS_18950</name>
</gene>
<reference evidence="2 3" key="1">
    <citation type="journal article" date="2017" name="Int. J. Syst. Evol. Microbiol.">
        <title>Macrococcus canis sp. nov., a skin bacterium associated with infections in dogs.</title>
        <authorList>
            <person name="Gobeli Brawand S."/>
            <person name="Cotting K."/>
            <person name="Gomez-Sanz E."/>
            <person name="Collaud A."/>
            <person name="Thomann A."/>
            <person name="Brodard I."/>
            <person name="Rodriguez-Campos S."/>
            <person name="Strauss C."/>
            <person name="Perreten V."/>
        </authorList>
    </citation>
    <scope>NUCLEOTIDE SEQUENCE [LARGE SCALE GENOMIC DNA]</scope>
    <source>
        <strain evidence="2 3">KM45013</strain>
    </source>
</reference>
<organism evidence="2 3">
    <name type="scientific">Macrococcoides canis</name>
    <dbReference type="NCBI Taxonomy" id="1855823"/>
    <lineage>
        <taxon>Bacteria</taxon>
        <taxon>Bacillati</taxon>
        <taxon>Bacillota</taxon>
        <taxon>Bacilli</taxon>
        <taxon>Bacillales</taxon>
        <taxon>Staphylococcaceae</taxon>
        <taxon>Macrococcoides</taxon>
    </lineage>
</organism>